<dbReference type="AlphaFoldDB" id="A0A0G4E595"/>
<protein>
    <submittedName>
        <fullName evidence="1">Uncharacterized protein</fullName>
    </submittedName>
</protein>
<reference evidence="1" key="1">
    <citation type="submission" date="2014-12" db="EMBL/GenBank/DDBJ databases">
        <authorList>
            <person name="Hall J."/>
        </authorList>
    </citation>
    <scope>NUCLEOTIDE SEQUENCE [LARGE SCALE GENOMIC DNA]</scope>
    <source>
        <strain evidence="1">SBW25</strain>
        <plasmid evidence="1">pQBR55</plasmid>
    </source>
</reference>
<accession>A0A0G4E595</accession>
<geneLocation type="plasmid" evidence="1">
    <name>pQBR55</name>
</geneLocation>
<dbReference type="EMBL" id="LN713927">
    <property type="protein sequence ID" value="CEK42395.1"/>
    <property type="molecule type" value="Genomic_DNA"/>
</dbReference>
<proteinExistence type="predicted"/>
<reference evidence="1" key="2">
    <citation type="submission" date="2015-06" db="EMBL/GenBank/DDBJ databases">
        <title>Environmentally co-occuring mercury resistance plasmids are genetically and phenotypically diverse and confer variable context-dependent fitness effects.</title>
        <authorList>
            <person name="Hall J.P.J."/>
            <person name="Harrison E."/>
            <person name="Lilley A.K."/>
            <person name="Paterson S."/>
            <person name="Spiers A.J."/>
            <person name="Brockhurst M.A."/>
        </authorList>
    </citation>
    <scope>NUCLEOTIDE SEQUENCE [LARGE SCALE GENOMIC DNA]</scope>
    <source>
        <strain evidence="1">SBW25</strain>
        <plasmid evidence="1">pQBR55</plasmid>
    </source>
</reference>
<name>A0A0G4E595_PSEFS</name>
<sequence length="42" mass="4648">MKTGQAQRIAAGDISKGGGKLKRWSDTYVNMGKCGRVRFVFE</sequence>
<gene>
    <name evidence="1" type="ORF">PQBR55_0016</name>
</gene>
<keyword evidence="1" id="KW-0614">Plasmid</keyword>
<evidence type="ECO:0000313" key="1">
    <source>
        <dbReference type="EMBL" id="CEK42395.1"/>
    </source>
</evidence>
<organism evidence="1">
    <name type="scientific">Pseudomonas fluorescens (strain SBW25)</name>
    <dbReference type="NCBI Taxonomy" id="216595"/>
    <lineage>
        <taxon>Bacteria</taxon>
        <taxon>Pseudomonadati</taxon>
        <taxon>Pseudomonadota</taxon>
        <taxon>Gammaproteobacteria</taxon>
        <taxon>Pseudomonadales</taxon>
        <taxon>Pseudomonadaceae</taxon>
        <taxon>Pseudomonas</taxon>
    </lineage>
</organism>